<organism evidence="6 7">
    <name type="scientific">Methylobacterium pseudosasicola</name>
    <dbReference type="NCBI Taxonomy" id="582667"/>
    <lineage>
        <taxon>Bacteria</taxon>
        <taxon>Pseudomonadati</taxon>
        <taxon>Pseudomonadota</taxon>
        <taxon>Alphaproteobacteria</taxon>
        <taxon>Hyphomicrobiales</taxon>
        <taxon>Methylobacteriaceae</taxon>
        <taxon>Methylobacterium</taxon>
    </lineage>
</organism>
<dbReference type="GO" id="GO:0003700">
    <property type="term" value="F:DNA-binding transcription factor activity"/>
    <property type="evidence" value="ECO:0007669"/>
    <property type="project" value="InterPro"/>
</dbReference>
<dbReference type="PANTHER" id="PTHR30204">
    <property type="entry name" value="REDOX-CYCLING DRUG-SENSING TRANSCRIPTIONAL ACTIVATOR SOXR"/>
    <property type="match status" value="1"/>
</dbReference>
<protein>
    <submittedName>
        <fullName evidence="6">DNA-binding transcriptional regulator, MerR family</fullName>
    </submittedName>
</protein>
<name>A0A1I4RGD3_9HYPH</name>
<keyword evidence="1" id="KW-0678">Repressor</keyword>
<dbReference type="Pfam" id="PF09278">
    <property type="entry name" value="MerR-DNA-bind"/>
    <property type="match status" value="1"/>
</dbReference>
<evidence type="ECO:0000313" key="7">
    <source>
        <dbReference type="Proteomes" id="UP000199048"/>
    </source>
</evidence>
<evidence type="ECO:0000313" key="6">
    <source>
        <dbReference type="EMBL" id="SFM51332.1"/>
    </source>
</evidence>
<dbReference type="Gene3D" id="1.10.1660.10">
    <property type="match status" value="1"/>
</dbReference>
<sequence length="124" mass="13823">MRIGELSRKSGVSIRMLRFYEAHGLLTPSRTASGYRDYGLDDEEAVIRITLLRAAGMTLPVIRDFLPCALEARGAFEPCDALRMTVRRQIGRVDDRIDSLKRSRAALEAILAQLTVQETRASAS</sequence>
<evidence type="ECO:0000256" key="1">
    <source>
        <dbReference type="ARBA" id="ARBA00022491"/>
    </source>
</evidence>
<keyword evidence="3 6" id="KW-0238">DNA-binding</keyword>
<dbReference type="EMBL" id="FOTK01000035">
    <property type="protein sequence ID" value="SFM51332.1"/>
    <property type="molecule type" value="Genomic_DNA"/>
</dbReference>
<dbReference type="PROSITE" id="PS00552">
    <property type="entry name" value="HTH_MERR_1"/>
    <property type="match status" value="1"/>
</dbReference>
<proteinExistence type="predicted"/>
<dbReference type="PANTHER" id="PTHR30204:SF69">
    <property type="entry name" value="MERR-FAMILY TRANSCRIPTIONAL REGULATOR"/>
    <property type="match status" value="1"/>
</dbReference>
<dbReference type="InterPro" id="IPR000551">
    <property type="entry name" value="MerR-type_HTH_dom"/>
</dbReference>
<accession>A0A1I4RGD3</accession>
<reference evidence="7" key="1">
    <citation type="submission" date="2016-10" db="EMBL/GenBank/DDBJ databases">
        <authorList>
            <person name="Varghese N."/>
            <person name="Submissions S."/>
        </authorList>
    </citation>
    <scope>NUCLEOTIDE SEQUENCE [LARGE SCALE GENOMIC DNA]</scope>
    <source>
        <strain evidence="7">BL36</strain>
    </source>
</reference>
<dbReference type="GO" id="GO:0003677">
    <property type="term" value="F:DNA binding"/>
    <property type="evidence" value="ECO:0007669"/>
    <property type="project" value="UniProtKB-KW"/>
</dbReference>
<evidence type="ECO:0000256" key="3">
    <source>
        <dbReference type="ARBA" id="ARBA00023125"/>
    </source>
</evidence>
<evidence type="ECO:0000259" key="5">
    <source>
        <dbReference type="PROSITE" id="PS50937"/>
    </source>
</evidence>
<gene>
    <name evidence="6" type="ORF">SAMN05192568_103556</name>
</gene>
<keyword evidence="7" id="KW-1185">Reference proteome</keyword>
<dbReference type="Proteomes" id="UP000199048">
    <property type="component" value="Unassembled WGS sequence"/>
</dbReference>
<evidence type="ECO:0000256" key="4">
    <source>
        <dbReference type="ARBA" id="ARBA00023163"/>
    </source>
</evidence>
<dbReference type="InterPro" id="IPR015358">
    <property type="entry name" value="Tscrpt_reg_MerR_DNA-bd"/>
</dbReference>
<dbReference type="InterPro" id="IPR047057">
    <property type="entry name" value="MerR_fam"/>
</dbReference>
<dbReference type="PROSITE" id="PS50937">
    <property type="entry name" value="HTH_MERR_2"/>
    <property type="match status" value="1"/>
</dbReference>
<dbReference type="RefSeq" id="WP_092044990.1">
    <property type="nucleotide sequence ID" value="NZ_FOTK01000035.1"/>
</dbReference>
<dbReference type="STRING" id="582667.SAMN05192568_103556"/>
<dbReference type="Pfam" id="PF00376">
    <property type="entry name" value="MerR"/>
    <property type="match status" value="1"/>
</dbReference>
<keyword evidence="4" id="KW-0804">Transcription</keyword>
<dbReference type="AlphaFoldDB" id="A0A1I4RGD3"/>
<dbReference type="InterPro" id="IPR009061">
    <property type="entry name" value="DNA-bd_dom_put_sf"/>
</dbReference>
<dbReference type="SUPFAM" id="SSF46955">
    <property type="entry name" value="Putative DNA-binding domain"/>
    <property type="match status" value="1"/>
</dbReference>
<feature type="domain" description="HTH merR-type" evidence="5">
    <location>
        <begin position="1"/>
        <end position="68"/>
    </location>
</feature>
<evidence type="ECO:0000256" key="2">
    <source>
        <dbReference type="ARBA" id="ARBA00023015"/>
    </source>
</evidence>
<dbReference type="SMART" id="SM00422">
    <property type="entry name" value="HTH_MERR"/>
    <property type="match status" value="1"/>
</dbReference>
<dbReference type="CDD" id="cd01282">
    <property type="entry name" value="HTH_MerR-like_sg3"/>
    <property type="match status" value="1"/>
</dbReference>
<keyword evidence="2" id="KW-0805">Transcription regulation</keyword>
<dbReference type="OrthoDB" id="7817988at2"/>